<name>A0A1V3TFK3_9BURK</name>
<dbReference type="PANTHER" id="PTHR30126">
    <property type="entry name" value="HTH-TYPE TRANSCRIPTIONAL REGULATOR"/>
    <property type="match status" value="1"/>
</dbReference>
<dbReference type="PROSITE" id="PS50931">
    <property type="entry name" value="HTH_LYSR"/>
    <property type="match status" value="1"/>
</dbReference>
<dbReference type="InterPro" id="IPR005119">
    <property type="entry name" value="LysR_subst-bd"/>
</dbReference>
<keyword evidence="2" id="KW-0805">Transcription regulation</keyword>
<dbReference type="EMBL" id="CP020121">
    <property type="protein sequence ID" value="AQZ97798.1"/>
    <property type="molecule type" value="Genomic_DNA"/>
</dbReference>
<dbReference type="Gene3D" id="1.10.10.10">
    <property type="entry name" value="Winged helix-like DNA-binding domain superfamily/Winged helix DNA-binding domain"/>
    <property type="match status" value="1"/>
</dbReference>
<organism evidence="6 7">
    <name type="scientific">Comamonas kerstersii</name>
    <dbReference type="NCBI Taxonomy" id="225992"/>
    <lineage>
        <taxon>Bacteria</taxon>
        <taxon>Pseudomonadati</taxon>
        <taxon>Pseudomonadota</taxon>
        <taxon>Betaproteobacteria</taxon>
        <taxon>Burkholderiales</taxon>
        <taxon>Comamonadaceae</taxon>
        <taxon>Comamonas</taxon>
    </lineage>
</organism>
<dbReference type="PANTHER" id="PTHR30126:SF91">
    <property type="entry name" value="LYSR FAMILY TRANSCRIPTIONAL REGULATOR"/>
    <property type="match status" value="1"/>
</dbReference>
<accession>A0A1V0BCW7</accession>
<dbReference type="InterPro" id="IPR036388">
    <property type="entry name" value="WH-like_DNA-bd_sf"/>
</dbReference>
<evidence type="ECO:0000313" key="6">
    <source>
        <dbReference type="EMBL" id="AQZ97798.1"/>
    </source>
</evidence>
<dbReference type="KEGG" id="cke:B5M06_05480"/>
<feature type="domain" description="HTH lysR-type" evidence="5">
    <location>
        <begin position="11"/>
        <end position="60"/>
    </location>
</feature>
<evidence type="ECO:0000259" key="5">
    <source>
        <dbReference type="PROSITE" id="PS50931"/>
    </source>
</evidence>
<reference evidence="6 7" key="1">
    <citation type="submission" date="2017-03" db="EMBL/GenBank/DDBJ databases">
        <title>Rapid Whole Genome Sequencing of Comamonas kerstersii Causing Continuous ambulatory Peritoneal Dialysis-Associated Peritonitis.</title>
        <authorList>
            <person name="Zheng B."/>
        </authorList>
    </citation>
    <scope>NUCLEOTIDE SEQUENCE [LARGE SCALE GENOMIC DNA]</scope>
    <source>
        <strain evidence="6 7">8943</strain>
    </source>
</reference>
<dbReference type="SUPFAM" id="SSF46785">
    <property type="entry name" value="Winged helix' DNA-binding domain"/>
    <property type="match status" value="1"/>
</dbReference>
<dbReference type="CDD" id="cd05466">
    <property type="entry name" value="PBP2_LTTR_substrate"/>
    <property type="match status" value="1"/>
</dbReference>
<proteinExistence type="inferred from homology"/>
<sequence length="311" mass="34266">MPFPPEQVPLFLTVLDSGSFSAAARRLRRVPSAVSMAMGQLEVELGLQLFDRTGREPRPTAAALALEPQARLLAQQLQLLNQQAQALHEGLEQRLTLAIAPELLTTDWTQALRPVVEQYPSLVVEVLAAPQDDALNMLHTGRAQLALVFERPAMDAREDFCEQGHETLVAVMSPQHPWCASQSEGALPALDMSQLATMRQVLVASRDLSLRDTRFVFSHKLWRADNHAAALALIASGLCWGWLPQSLVEAQIARGELLRIPFVNISNGNTLFVDWVWSKERTLGLAASLFVQTLKDRRVQAGSTRSAADAL</sequence>
<dbReference type="Proteomes" id="UP000242792">
    <property type="component" value="Chromosome"/>
</dbReference>
<dbReference type="SUPFAM" id="SSF53850">
    <property type="entry name" value="Periplasmic binding protein-like II"/>
    <property type="match status" value="1"/>
</dbReference>
<protein>
    <submittedName>
        <fullName evidence="6">LysR family transcriptional regulator</fullName>
    </submittedName>
</protein>
<dbReference type="InterPro" id="IPR036390">
    <property type="entry name" value="WH_DNA-bd_sf"/>
</dbReference>
<dbReference type="GeneID" id="83038771"/>
<dbReference type="InterPro" id="IPR000847">
    <property type="entry name" value="LysR_HTH_N"/>
</dbReference>
<dbReference type="AlphaFoldDB" id="A0A1V3TFK3"/>
<dbReference type="Gene3D" id="3.40.190.290">
    <property type="match status" value="1"/>
</dbReference>
<dbReference type="GO" id="GO:0003700">
    <property type="term" value="F:DNA-binding transcription factor activity"/>
    <property type="evidence" value="ECO:0007669"/>
    <property type="project" value="InterPro"/>
</dbReference>
<dbReference type="RefSeq" id="WP_054067909.1">
    <property type="nucleotide sequence ID" value="NZ_CAUCIF010000003.1"/>
</dbReference>
<dbReference type="OrthoDB" id="196624at2"/>
<evidence type="ECO:0000256" key="4">
    <source>
        <dbReference type="ARBA" id="ARBA00023163"/>
    </source>
</evidence>
<gene>
    <name evidence="6" type="ORF">B5M06_05480</name>
</gene>
<evidence type="ECO:0000256" key="2">
    <source>
        <dbReference type="ARBA" id="ARBA00023015"/>
    </source>
</evidence>
<evidence type="ECO:0000313" key="7">
    <source>
        <dbReference type="Proteomes" id="UP000242792"/>
    </source>
</evidence>
<keyword evidence="3" id="KW-0238">DNA-binding</keyword>
<keyword evidence="4" id="KW-0804">Transcription</keyword>
<dbReference type="Pfam" id="PF00126">
    <property type="entry name" value="HTH_1"/>
    <property type="match status" value="1"/>
</dbReference>
<dbReference type="GO" id="GO:0000976">
    <property type="term" value="F:transcription cis-regulatory region binding"/>
    <property type="evidence" value="ECO:0007669"/>
    <property type="project" value="TreeGrafter"/>
</dbReference>
<comment type="similarity">
    <text evidence="1">Belongs to the LysR transcriptional regulatory family.</text>
</comment>
<evidence type="ECO:0000256" key="1">
    <source>
        <dbReference type="ARBA" id="ARBA00009437"/>
    </source>
</evidence>
<dbReference type="Pfam" id="PF03466">
    <property type="entry name" value="LysR_substrate"/>
    <property type="match status" value="1"/>
</dbReference>
<evidence type="ECO:0000256" key="3">
    <source>
        <dbReference type="ARBA" id="ARBA00023125"/>
    </source>
</evidence>
<accession>A0A1V3TFK3</accession>